<reference evidence="1 2" key="1">
    <citation type="submission" date="2019-03" db="EMBL/GenBank/DDBJ databases">
        <title>Genomic Encyclopedia of Type Strains, Phase IV (KMG-IV): sequencing the most valuable type-strain genomes for metagenomic binning, comparative biology and taxonomic classification.</title>
        <authorList>
            <person name="Goeker M."/>
        </authorList>
    </citation>
    <scope>NUCLEOTIDE SEQUENCE [LARGE SCALE GENOMIC DNA]</scope>
    <source>
        <strain evidence="1 2">DSM 4868</strain>
    </source>
</reference>
<gene>
    <name evidence="1" type="ORF">EV655_12714</name>
</gene>
<name>A0A4R2K968_9RHOB</name>
<dbReference type="AlphaFoldDB" id="A0A4R2K968"/>
<evidence type="ECO:0000313" key="1">
    <source>
        <dbReference type="EMBL" id="TCO68507.1"/>
    </source>
</evidence>
<proteinExistence type="predicted"/>
<evidence type="ECO:0000313" key="2">
    <source>
        <dbReference type="Proteomes" id="UP000295142"/>
    </source>
</evidence>
<comment type="caution">
    <text evidence="1">The sequence shown here is derived from an EMBL/GenBank/DDBJ whole genome shotgun (WGS) entry which is preliminary data.</text>
</comment>
<accession>A0A4R2K968</accession>
<protein>
    <recommendedName>
        <fullName evidence="3">Tail protein</fullName>
    </recommendedName>
</protein>
<organism evidence="1 2">
    <name type="scientific">Rhodovulum euryhalinum</name>
    <dbReference type="NCBI Taxonomy" id="35805"/>
    <lineage>
        <taxon>Bacteria</taxon>
        <taxon>Pseudomonadati</taxon>
        <taxon>Pseudomonadota</taxon>
        <taxon>Alphaproteobacteria</taxon>
        <taxon>Rhodobacterales</taxon>
        <taxon>Paracoccaceae</taxon>
        <taxon>Rhodovulum</taxon>
    </lineage>
</organism>
<dbReference type="Proteomes" id="UP000295142">
    <property type="component" value="Unassembled WGS sequence"/>
</dbReference>
<keyword evidence="2" id="KW-1185">Reference proteome</keyword>
<sequence length="197" mass="20277">MIPELPPALVAGLERRLVTASAVALSPFTGTAQVQDWGGEWWAYSIDLAPRQGREARRLAAFLAALGGVRGTFLFRDPTARPAGSVGAPVVAGGFQAGARLATGRWAPGGTALLAGDLVSLGTGAATRLHQLTEDVVADADGRATLALVPRLREAPSDGAPLEIAAPAVVLRLTGPVPATVGRADTWRFSLSAREAL</sequence>
<dbReference type="EMBL" id="SLWW01000027">
    <property type="protein sequence ID" value="TCO68507.1"/>
    <property type="molecule type" value="Genomic_DNA"/>
</dbReference>
<evidence type="ECO:0008006" key="3">
    <source>
        <dbReference type="Google" id="ProtNLM"/>
    </source>
</evidence>
<dbReference type="RefSeq" id="WP_243645152.1">
    <property type="nucleotide sequence ID" value="NZ_SLWW01000027.1"/>
</dbReference>